<feature type="chain" id="PRO_5047360471" evidence="2">
    <location>
        <begin position="19"/>
        <end position="296"/>
    </location>
</feature>
<evidence type="ECO:0000256" key="1">
    <source>
        <dbReference type="SAM" id="MobiDB-lite"/>
    </source>
</evidence>
<keyword evidence="2" id="KW-0732">Signal</keyword>
<reference evidence="3 4" key="1">
    <citation type="journal article" date="2019" name="Int. J. Syst. Evol. Microbiol.">
        <title>The Global Catalogue of Microorganisms (GCM) 10K type strain sequencing project: providing services to taxonomists for standard genome sequencing and annotation.</title>
        <authorList>
            <consortium name="The Broad Institute Genomics Platform"/>
            <consortium name="The Broad Institute Genome Sequencing Center for Infectious Disease"/>
            <person name="Wu L."/>
            <person name="Ma J."/>
        </authorList>
    </citation>
    <scope>NUCLEOTIDE SEQUENCE [LARGE SCALE GENOMIC DNA]</scope>
    <source>
        <strain evidence="3 4">JCM 5067</strain>
    </source>
</reference>
<comment type="caution">
    <text evidence="3">The sequence shown here is derived from an EMBL/GenBank/DDBJ whole genome shotgun (WGS) entry which is preliminary data.</text>
</comment>
<dbReference type="EMBL" id="BAAACA010000006">
    <property type="protein sequence ID" value="GAA0585432.1"/>
    <property type="molecule type" value="Genomic_DNA"/>
</dbReference>
<dbReference type="Proteomes" id="UP001500668">
    <property type="component" value="Unassembled WGS sequence"/>
</dbReference>
<feature type="compositionally biased region" description="Gly residues" evidence="1">
    <location>
        <begin position="44"/>
        <end position="58"/>
    </location>
</feature>
<gene>
    <name evidence="3" type="ORF">GCM10010394_12930</name>
</gene>
<sequence>MRVWGRGIALATAGAALAVMLAGCGSGESEHEGAGAPESERGEGGPGEGSGGGSGQAGDKGADVRAALTAAARKTGEQASYKTLQTGAPGSGHSEMLFQKSPSASVIKAWHQPSKADPRGFTQMVSVGGKTYVSTDDLPGKSWYTMDDSAYAGRDKGSGGARAAGYVPEFTGALAASPSTRRVGEERVGGRPADHYRGTVVMDELAAYTGPSIDKGVRDGYVAGTRQQGMKSVVIDVWVGKDGLVLKSQEAGRGSKGPELVVEEYSDFGKIPAITAPAANTVATWEEFIDGLSQRS</sequence>
<dbReference type="InterPro" id="IPR029046">
    <property type="entry name" value="LolA/LolB/LppX"/>
</dbReference>
<accession>A0ABN1F8Z1</accession>
<proteinExistence type="predicted"/>
<dbReference type="SUPFAM" id="SSF89392">
    <property type="entry name" value="Prokaryotic lipoproteins and lipoprotein localization factors"/>
    <property type="match status" value="1"/>
</dbReference>
<evidence type="ECO:0000256" key="2">
    <source>
        <dbReference type="SAM" id="SignalP"/>
    </source>
</evidence>
<name>A0ABN1F8Z1_9ACTN</name>
<keyword evidence="3" id="KW-0449">Lipoprotein</keyword>
<feature type="signal peptide" evidence="2">
    <location>
        <begin position="1"/>
        <end position="18"/>
    </location>
</feature>
<feature type="region of interest" description="Disordered" evidence="1">
    <location>
        <begin position="25"/>
        <end position="61"/>
    </location>
</feature>
<organism evidence="3 4">
    <name type="scientific">Streptomyces crystallinus</name>
    <dbReference type="NCBI Taxonomy" id="68191"/>
    <lineage>
        <taxon>Bacteria</taxon>
        <taxon>Bacillati</taxon>
        <taxon>Actinomycetota</taxon>
        <taxon>Actinomycetes</taxon>
        <taxon>Kitasatosporales</taxon>
        <taxon>Streptomycetaceae</taxon>
        <taxon>Streptomyces</taxon>
    </lineage>
</organism>
<evidence type="ECO:0000313" key="4">
    <source>
        <dbReference type="Proteomes" id="UP001500668"/>
    </source>
</evidence>
<evidence type="ECO:0000313" key="3">
    <source>
        <dbReference type="EMBL" id="GAA0585432.1"/>
    </source>
</evidence>
<keyword evidence="4" id="KW-1185">Reference proteome</keyword>
<dbReference type="Gene3D" id="2.50.20.20">
    <property type="match status" value="1"/>
</dbReference>
<feature type="compositionally biased region" description="Basic and acidic residues" evidence="1">
    <location>
        <begin position="28"/>
        <end position="43"/>
    </location>
</feature>
<protein>
    <submittedName>
        <fullName evidence="3">Lipoprotein</fullName>
    </submittedName>
</protein>
<dbReference type="PROSITE" id="PS51257">
    <property type="entry name" value="PROKAR_LIPOPROTEIN"/>
    <property type="match status" value="1"/>
</dbReference>